<gene>
    <name evidence="1" type="ORF">FG87_05530</name>
</gene>
<organism evidence="1 2">
    <name type="scientific">Nocardia vulneris</name>
    <dbReference type="NCBI Taxonomy" id="1141657"/>
    <lineage>
        <taxon>Bacteria</taxon>
        <taxon>Bacillati</taxon>
        <taxon>Actinomycetota</taxon>
        <taxon>Actinomycetes</taxon>
        <taxon>Mycobacteriales</taxon>
        <taxon>Nocardiaceae</taxon>
        <taxon>Nocardia</taxon>
    </lineage>
</organism>
<keyword evidence="2" id="KW-1185">Reference proteome</keyword>
<dbReference type="Proteomes" id="UP000031364">
    <property type="component" value="Unassembled WGS sequence"/>
</dbReference>
<evidence type="ECO:0000313" key="1">
    <source>
        <dbReference type="EMBL" id="KIA65911.1"/>
    </source>
</evidence>
<comment type="caution">
    <text evidence="1">The sequence shown here is derived from an EMBL/GenBank/DDBJ whole genome shotgun (WGS) entry which is preliminary data.</text>
</comment>
<reference evidence="1 2" key="1">
    <citation type="journal article" date="2014" name="Int. J. Syst. Evol. Microbiol.">
        <title>Nocardia vulneris sp. nov., isolated from wounds of human patients in North America.</title>
        <authorList>
            <person name="Lasker B.A."/>
            <person name="Bell M."/>
            <person name="Klenk H.P."/>
            <person name="Sproer C."/>
            <person name="Schumann C."/>
            <person name="Schumann P."/>
            <person name="Brown J.M."/>
        </authorList>
    </citation>
    <scope>NUCLEOTIDE SEQUENCE [LARGE SCALE GENOMIC DNA]</scope>
    <source>
        <strain evidence="1 2">W9851</strain>
    </source>
</reference>
<accession>A0ABR4ZKV2</accession>
<sequence length="297" mass="30537">MGIVVETVQVSNDADTGSAIEHAVRAARACVAEVGDAGIHTFINTGVYRDRNIVEPAVAALIQKRAEIGLRYASDIEPVLSFDLMNGPCGFLGAVEVCDAILRTRGSGRCLVVAGDGHPSTDPARSFPYASSGAAAVLKHVAQQVGFGKVYGAATTGTFEPHGYVDLAEMGATGRETLSFGSVFDEDEVFKTAVRAAHDCLDAEHIDPATTTLVTTQPVADFGARVAAELGFGLVVAAPAGYGRDPHTAASLVAYAAATADGPATDLLLLAAGAGPVAAASVYRRPAARSTEQGDHR</sequence>
<protein>
    <recommendedName>
        <fullName evidence="3">Beta-ketoacyl-[acyl-carrier-protein] synthase III N-terminal domain-containing protein</fullName>
    </recommendedName>
</protein>
<dbReference type="SUPFAM" id="SSF53901">
    <property type="entry name" value="Thiolase-like"/>
    <property type="match status" value="1"/>
</dbReference>
<dbReference type="RefSeq" id="WP_043665474.1">
    <property type="nucleotide sequence ID" value="NZ_BDCI01000041.1"/>
</dbReference>
<dbReference type="EMBL" id="JNFP01000005">
    <property type="protein sequence ID" value="KIA65911.1"/>
    <property type="molecule type" value="Genomic_DNA"/>
</dbReference>
<evidence type="ECO:0000313" key="2">
    <source>
        <dbReference type="Proteomes" id="UP000031364"/>
    </source>
</evidence>
<dbReference type="InterPro" id="IPR016039">
    <property type="entry name" value="Thiolase-like"/>
</dbReference>
<proteinExistence type="predicted"/>
<evidence type="ECO:0008006" key="3">
    <source>
        <dbReference type="Google" id="ProtNLM"/>
    </source>
</evidence>
<name>A0ABR4ZKV2_9NOCA</name>
<dbReference type="Gene3D" id="3.40.47.10">
    <property type="match status" value="1"/>
</dbReference>